<evidence type="ECO:0000256" key="7">
    <source>
        <dbReference type="ARBA" id="ARBA00022801"/>
    </source>
</evidence>
<dbReference type="AlphaFoldDB" id="A0AAV2HAM7"/>
<keyword evidence="5" id="KW-0479">Metal-binding</keyword>
<evidence type="ECO:0000313" key="11">
    <source>
        <dbReference type="EMBL" id="CAL1530827.1"/>
    </source>
</evidence>
<keyword evidence="8" id="KW-0106">Calcium</keyword>
<feature type="domain" description="EF-hand" evidence="10">
    <location>
        <begin position="213"/>
        <end position="248"/>
    </location>
</feature>
<keyword evidence="12" id="KW-1185">Reference proteome</keyword>
<reference evidence="11 12" key="1">
    <citation type="submission" date="2024-04" db="EMBL/GenBank/DDBJ databases">
        <authorList>
            <consortium name="Genoscope - CEA"/>
            <person name="William W."/>
        </authorList>
    </citation>
    <scope>NUCLEOTIDE SEQUENCE [LARGE SCALE GENOMIC DNA]</scope>
</reference>
<dbReference type="InterPro" id="IPR011992">
    <property type="entry name" value="EF-hand-dom_pair"/>
</dbReference>
<dbReference type="PROSITE" id="PS00018">
    <property type="entry name" value="EF_HAND_1"/>
    <property type="match status" value="1"/>
</dbReference>
<evidence type="ECO:0000256" key="4">
    <source>
        <dbReference type="ARBA" id="ARBA00022670"/>
    </source>
</evidence>
<dbReference type="InterPro" id="IPR022682">
    <property type="entry name" value="Calpain_domain_III"/>
</dbReference>
<evidence type="ECO:0000256" key="8">
    <source>
        <dbReference type="ARBA" id="ARBA00022837"/>
    </source>
</evidence>
<dbReference type="GO" id="GO:0110158">
    <property type="term" value="C:calpain complex"/>
    <property type="evidence" value="ECO:0007669"/>
    <property type="project" value="TreeGrafter"/>
</dbReference>
<evidence type="ECO:0000259" key="10">
    <source>
        <dbReference type="PROSITE" id="PS50222"/>
    </source>
</evidence>
<comment type="caution">
    <text evidence="11">The sequence shown here is derived from an EMBL/GenBank/DDBJ whole genome shotgun (WGS) entry which is preliminary data.</text>
</comment>
<dbReference type="Pfam" id="PF01067">
    <property type="entry name" value="Calpain_III"/>
    <property type="match status" value="1"/>
</dbReference>
<dbReference type="SMART" id="SM00054">
    <property type="entry name" value="EFh"/>
    <property type="match status" value="2"/>
</dbReference>
<dbReference type="GO" id="GO:0012505">
    <property type="term" value="C:endomembrane system"/>
    <property type="evidence" value="ECO:0007669"/>
    <property type="project" value="UniProtKB-SubCell"/>
</dbReference>
<protein>
    <recommendedName>
        <fullName evidence="10">EF-hand domain-containing protein</fullName>
    </recommendedName>
</protein>
<keyword evidence="6" id="KW-0677">Repeat</keyword>
<dbReference type="Pfam" id="PF13405">
    <property type="entry name" value="EF-hand_6"/>
    <property type="match status" value="1"/>
</dbReference>
<dbReference type="Gene3D" id="1.10.238.10">
    <property type="entry name" value="EF-hand"/>
    <property type="match status" value="1"/>
</dbReference>
<gene>
    <name evidence="11" type="ORF">GSLYS_00004952001</name>
</gene>
<dbReference type="GO" id="GO:0008233">
    <property type="term" value="F:peptidase activity"/>
    <property type="evidence" value="ECO:0007669"/>
    <property type="project" value="UniProtKB-KW"/>
</dbReference>
<evidence type="ECO:0000256" key="6">
    <source>
        <dbReference type="ARBA" id="ARBA00022737"/>
    </source>
</evidence>
<name>A0AAV2HAM7_LYMST</name>
<proteinExistence type="predicted"/>
<evidence type="ECO:0000313" key="12">
    <source>
        <dbReference type="Proteomes" id="UP001497497"/>
    </source>
</evidence>
<comment type="subcellular location">
    <subcellularLocation>
        <location evidence="2">Cytoplasm</location>
    </subcellularLocation>
    <subcellularLocation>
        <location evidence="1">Endomembrane system</location>
    </subcellularLocation>
</comment>
<dbReference type="InterPro" id="IPR036213">
    <property type="entry name" value="Calpain_III_sf"/>
</dbReference>
<dbReference type="Proteomes" id="UP001497497">
    <property type="component" value="Unassembled WGS sequence"/>
</dbReference>
<dbReference type="GO" id="GO:0006508">
    <property type="term" value="P:proteolysis"/>
    <property type="evidence" value="ECO:0007669"/>
    <property type="project" value="UniProtKB-KW"/>
</dbReference>
<dbReference type="SUPFAM" id="SSF49758">
    <property type="entry name" value="Calpain large subunit, middle domain (domain III)"/>
    <property type="match status" value="1"/>
</dbReference>
<accession>A0AAV2HAM7</accession>
<dbReference type="GO" id="GO:0005509">
    <property type="term" value="F:calcium ion binding"/>
    <property type="evidence" value="ECO:0007669"/>
    <property type="project" value="InterPro"/>
</dbReference>
<keyword evidence="4" id="KW-0645">Protease</keyword>
<evidence type="ECO:0000256" key="3">
    <source>
        <dbReference type="ARBA" id="ARBA00022490"/>
    </source>
</evidence>
<evidence type="ECO:0000256" key="2">
    <source>
        <dbReference type="ARBA" id="ARBA00004496"/>
    </source>
</evidence>
<dbReference type="InterPro" id="IPR002048">
    <property type="entry name" value="EF_hand_dom"/>
</dbReference>
<keyword evidence="9" id="KW-0472">Membrane</keyword>
<organism evidence="11 12">
    <name type="scientific">Lymnaea stagnalis</name>
    <name type="common">Great pond snail</name>
    <name type="synonym">Helix stagnalis</name>
    <dbReference type="NCBI Taxonomy" id="6523"/>
    <lineage>
        <taxon>Eukaryota</taxon>
        <taxon>Metazoa</taxon>
        <taxon>Spiralia</taxon>
        <taxon>Lophotrochozoa</taxon>
        <taxon>Mollusca</taxon>
        <taxon>Gastropoda</taxon>
        <taxon>Heterobranchia</taxon>
        <taxon>Euthyneura</taxon>
        <taxon>Panpulmonata</taxon>
        <taxon>Hygrophila</taxon>
        <taxon>Lymnaeoidea</taxon>
        <taxon>Lymnaeidae</taxon>
        <taxon>Lymnaea</taxon>
    </lineage>
</organism>
<dbReference type="SMART" id="SM00720">
    <property type="entry name" value="calpain_III"/>
    <property type="match status" value="1"/>
</dbReference>
<dbReference type="EMBL" id="CAXITT010000076">
    <property type="protein sequence ID" value="CAL1530827.1"/>
    <property type="molecule type" value="Genomic_DNA"/>
</dbReference>
<evidence type="ECO:0000256" key="5">
    <source>
        <dbReference type="ARBA" id="ARBA00022723"/>
    </source>
</evidence>
<keyword evidence="3" id="KW-0963">Cytoplasm</keyword>
<dbReference type="InterPro" id="IPR018247">
    <property type="entry name" value="EF_Hand_1_Ca_BS"/>
</dbReference>
<dbReference type="PANTHER" id="PTHR46735">
    <property type="entry name" value="CALPAIN, SMALL SUBUNIT 1 A-RELATED"/>
    <property type="match status" value="1"/>
</dbReference>
<dbReference type="PROSITE" id="PS50222">
    <property type="entry name" value="EF_HAND_2"/>
    <property type="match status" value="1"/>
</dbReference>
<dbReference type="PANTHER" id="PTHR46735:SF3">
    <property type="entry name" value="CALPAIN SMALL SUBUNIT 1-RELATED"/>
    <property type="match status" value="1"/>
</dbReference>
<dbReference type="SUPFAM" id="SSF47473">
    <property type="entry name" value="EF-hand"/>
    <property type="match status" value="1"/>
</dbReference>
<evidence type="ECO:0000256" key="9">
    <source>
        <dbReference type="ARBA" id="ARBA00023136"/>
    </source>
</evidence>
<sequence>MNILTPPDTASCTSRACGHIWLRARVLEDTHIHLWFVFSYTHNKEVKCYPPTPTQLYNPQFVNTIADKSSLQFVGSTGEFVERREMTKRFQLPPGTYVVIPSTHSPRREAEFILRMFTEQPVAAGYLDVSTNIPLKPARMTSKDLLSETYDRYAGNDRKMDAHELRGFLTETATIELQATLQFPLESCRTLLALMDEDKSGFLSFEEARSAWKEIKAYMAIFQQFDKNNTNSVDTYELRDMFSRLGFSISTPVLASIVRRYGGRDRTITLEDFIMAICKLTSLFGSFRAEQRSRGVSGEAVEFSMNKFLEVTMLL</sequence>
<keyword evidence="7" id="KW-0378">Hydrolase</keyword>
<dbReference type="Gene3D" id="2.60.120.380">
    <property type="match status" value="1"/>
</dbReference>
<dbReference type="InterPro" id="IPR022683">
    <property type="entry name" value="Calpain_III"/>
</dbReference>
<evidence type="ECO:0000256" key="1">
    <source>
        <dbReference type="ARBA" id="ARBA00004308"/>
    </source>
</evidence>